<feature type="transmembrane region" description="Helical" evidence="8">
    <location>
        <begin position="278"/>
        <end position="300"/>
    </location>
</feature>
<keyword evidence="3 8" id="KW-0812">Transmembrane</keyword>
<keyword evidence="12" id="KW-1185">Reference proteome</keyword>
<gene>
    <name evidence="11" type="ORF">KUTeg_003866</name>
</gene>
<reference evidence="11 12" key="1">
    <citation type="submission" date="2022-12" db="EMBL/GenBank/DDBJ databases">
        <title>Chromosome-level genome of Tegillarca granosa.</title>
        <authorList>
            <person name="Kim J."/>
        </authorList>
    </citation>
    <scope>NUCLEOTIDE SEQUENCE [LARGE SCALE GENOMIC DNA]</scope>
    <source>
        <strain evidence="11">Teg-2019</strain>
        <tissue evidence="11">Adductor muscle</tissue>
    </source>
</reference>
<feature type="transmembrane region" description="Helical" evidence="8">
    <location>
        <begin position="410"/>
        <end position="432"/>
    </location>
</feature>
<feature type="domain" description="Polycystin cation channel PKD1/PKD2" evidence="9">
    <location>
        <begin position="281"/>
        <end position="499"/>
    </location>
</feature>
<accession>A0ABQ9FR69</accession>
<dbReference type="Pfam" id="PF08016">
    <property type="entry name" value="PKD_channel"/>
    <property type="match status" value="1"/>
</dbReference>
<comment type="subcellular location">
    <subcellularLocation>
        <location evidence="1">Cell projection</location>
        <location evidence="1">Cilium membrane</location>
        <topology evidence="1">Multi-pass membrane protein</topology>
    </subcellularLocation>
</comment>
<comment type="caution">
    <text evidence="11">The sequence shown here is derived from an EMBL/GenBank/DDBJ whole genome shotgun (WGS) entry which is preliminary data.</text>
</comment>
<evidence type="ECO:0000256" key="6">
    <source>
        <dbReference type="ARBA" id="ARBA00023180"/>
    </source>
</evidence>
<feature type="transmembrane region" description="Helical" evidence="8">
    <location>
        <begin position="321"/>
        <end position="343"/>
    </location>
</feature>
<dbReference type="InterPro" id="IPR003915">
    <property type="entry name" value="PKD_2"/>
</dbReference>
<evidence type="ECO:0000256" key="5">
    <source>
        <dbReference type="ARBA" id="ARBA00023136"/>
    </source>
</evidence>
<evidence type="ECO:0000256" key="7">
    <source>
        <dbReference type="ARBA" id="ARBA00023273"/>
    </source>
</evidence>
<keyword evidence="7" id="KW-0966">Cell projection</keyword>
<keyword evidence="4 8" id="KW-1133">Transmembrane helix</keyword>
<feature type="domain" description="Polycystin" evidence="10">
    <location>
        <begin position="111"/>
        <end position="272"/>
    </location>
</feature>
<dbReference type="InterPro" id="IPR027359">
    <property type="entry name" value="Volt_channel_dom_sf"/>
</dbReference>
<sequence length="514" mass="59124">MTSKEIGDGYQSPLDAKEVKKLKSQRVKELQAKRVFFELVLYMLFLCVLYLISFSNRDTQSFWLKNHLDQHLLHKITPAALETNITVDRFYKIKYNGNKMIPEERLYLADQSSFRVGPLRLRQLRAPKERCMYPFLIDATCYDEYSIPGELTTDYCVGWMKAPCTASEQIMYKSSDAWKFTSAVDIWGMPLFGVSKYYGGGGYIADLGVNFDISLDIINELLTHSWIDRQTRAVFVEFTLYNSNVNLFTYMSLPVEFLETGGVLLSDFIQPFRSYQHVGNLGVVTFICEVVYIIAIIIFATKKFIQIYKTGCEFFRDKWQVFDLVIIVLTSVCVGVYFARLILTNITMSKFSENKNKFVNFSHIAVTDEILSAIIATLVFLSTLRLLRVLSYNKRLTELASVLTHAFKELVACAIMFFIVYFAYVAAGYLFFGRNLRTYKDLLVAMTTISNALIGRNSISDLRETVPIIAEIYYFTFVLFVMWILMTMLNATLNKSISEIRKSSCQQAPPYGVY</sequence>
<dbReference type="PANTHER" id="PTHR10877:SF150">
    <property type="entry name" value="REJ DOMAIN-CONTAINING PROTEIN"/>
    <property type="match status" value="1"/>
</dbReference>
<keyword evidence="5 8" id="KW-0472">Membrane</keyword>
<dbReference type="InterPro" id="IPR051223">
    <property type="entry name" value="Polycystin"/>
</dbReference>
<name>A0ABQ9FR69_TEGGR</name>
<evidence type="ECO:0000256" key="4">
    <source>
        <dbReference type="ARBA" id="ARBA00022989"/>
    </source>
</evidence>
<evidence type="ECO:0000256" key="1">
    <source>
        <dbReference type="ARBA" id="ARBA00004272"/>
    </source>
</evidence>
<evidence type="ECO:0000256" key="8">
    <source>
        <dbReference type="SAM" id="Phobius"/>
    </source>
</evidence>
<evidence type="ECO:0000313" key="12">
    <source>
        <dbReference type="Proteomes" id="UP001217089"/>
    </source>
</evidence>
<dbReference type="PRINTS" id="PR01433">
    <property type="entry name" value="POLYCYSTIN2"/>
</dbReference>
<dbReference type="Gene3D" id="1.20.120.350">
    <property type="entry name" value="Voltage-gated potassium channels. Chain C"/>
    <property type="match status" value="1"/>
</dbReference>
<evidence type="ECO:0000259" key="10">
    <source>
        <dbReference type="Pfam" id="PF20519"/>
    </source>
</evidence>
<dbReference type="InterPro" id="IPR013122">
    <property type="entry name" value="PKD1_2_channel"/>
</dbReference>
<organism evidence="11 12">
    <name type="scientific">Tegillarca granosa</name>
    <name type="common">Malaysian cockle</name>
    <name type="synonym">Anadara granosa</name>
    <dbReference type="NCBI Taxonomy" id="220873"/>
    <lineage>
        <taxon>Eukaryota</taxon>
        <taxon>Metazoa</taxon>
        <taxon>Spiralia</taxon>
        <taxon>Lophotrochozoa</taxon>
        <taxon>Mollusca</taxon>
        <taxon>Bivalvia</taxon>
        <taxon>Autobranchia</taxon>
        <taxon>Pteriomorphia</taxon>
        <taxon>Arcoida</taxon>
        <taxon>Arcoidea</taxon>
        <taxon>Arcidae</taxon>
        <taxon>Tegillarca</taxon>
    </lineage>
</organism>
<dbReference type="EMBL" id="JARBDR010000214">
    <property type="protein sequence ID" value="KAJ8318775.1"/>
    <property type="molecule type" value="Genomic_DNA"/>
</dbReference>
<dbReference type="Proteomes" id="UP001217089">
    <property type="component" value="Unassembled WGS sequence"/>
</dbReference>
<evidence type="ECO:0000256" key="3">
    <source>
        <dbReference type="ARBA" id="ARBA00022692"/>
    </source>
</evidence>
<comment type="similarity">
    <text evidence="2">Belongs to the polycystin family.</text>
</comment>
<feature type="transmembrane region" description="Helical" evidence="8">
    <location>
        <begin position="472"/>
        <end position="493"/>
    </location>
</feature>
<protein>
    <recommendedName>
        <fullName evidence="13">Polycystin-2-like</fullName>
    </recommendedName>
</protein>
<keyword evidence="6" id="KW-0325">Glycoprotein</keyword>
<evidence type="ECO:0000256" key="2">
    <source>
        <dbReference type="ARBA" id="ARBA00007200"/>
    </source>
</evidence>
<dbReference type="Gene3D" id="1.10.287.70">
    <property type="match status" value="1"/>
</dbReference>
<dbReference type="PANTHER" id="PTHR10877">
    <property type="entry name" value="POLYCYSTIN FAMILY MEMBER"/>
    <property type="match status" value="1"/>
</dbReference>
<dbReference type="InterPro" id="IPR046791">
    <property type="entry name" value="Polycystin_dom"/>
</dbReference>
<evidence type="ECO:0000259" key="9">
    <source>
        <dbReference type="Pfam" id="PF08016"/>
    </source>
</evidence>
<evidence type="ECO:0008006" key="13">
    <source>
        <dbReference type="Google" id="ProtNLM"/>
    </source>
</evidence>
<evidence type="ECO:0000313" key="11">
    <source>
        <dbReference type="EMBL" id="KAJ8318775.1"/>
    </source>
</evidence>
<proteinExistence type="inferred from homology"/>
<feature type="transmembrane region" description="Helical" evidence="8">
    <location>
        <begin position="35"/>
        <end position="52"/>
    </location>
</feature>
<feature type="transmembrane region" description="Helical" evidence="8">
    <location>
        <begin position="370"/>
        <end position="390"/>
    </location>
</feature>
<dbReference type="Pfam" id="PF20519">
    <property type="entry name" value="Polycystin_dom"/>
    <property type="match status" value="1"/>
</dbReference>